<dbReference type="PANTHER" id="PTHR11017:SF570">
    <property type="entry name" value="DISEASE RESISTANCE PROTEIN (TIR-NBS CLASS)-RELATED"/>
    <property type="match status" value="1"/>
</dbReference>
<dbReference type="Gene3D" id="3.80.10.10">
    <property type="entry name" value="Ribonuclease Inhibitor"/>
    <property type="match status" value="2"/>
</dbReference>
<keyword evidence="5" id="KW-0611">Plant defense</keyword>
<dbReference type="Gene3D" id="3.40.50.300">
    <property type="entry name" value="P-loop containing nucleotide triphosphate hydrolases"/>
    <property type="match status" value="1"/>
</dbReference>
<evidence type="ECO:0000313" key="10">
    <source>
        <dbReference type="Proteomes" id="UP000030687"/>
    </source>
</evidence>
<dbReference type="Pfam" id="PF23282">
    <property type="entry name" value="WHD_ROQ1"/>
    <property type="match status" value="1"/>
</dbReference>
<comment type="catalytic activity">
    <reaction evidence="7">
        <text>NAD(+) + H2O = ADP-D-ribose + nicotinamide + H(+)</text>
        <dbReference type="Rhea" id="RHEA:16301"/>
        <dbReference type="ChEBI" id="CHEBI:15377"/>
        <dbReference type="ChEBI" id="CHEBI:15378"/>
        <dbReference type="ChEBI" id="CHEBI:17154"/>
        <dbReference type="ChEBI" id="CHEBI:57540"/>
        <dbReference type="ChEBI" id="CHEBI:57967"/>
        <dbReference type="EC" id="3.2.2.6"/>
    </reaction>
    <physiologicalReaction direction="left-to-right" evidence="7">
        <dbReference type="Rhea" id="RHEA:16302"/>
    </physiologicalReaction>
</comment>
<proteinExistence type="predicted"/>
<organism evidence="9 10">
    <name type="scientific">Citrus clementina</name>
    <name type="common">Clementine</name>
    <name type="synonym">Citrus deliciosa x Citrus sinensis</name>
    <dbReference type="NCBI Taxonomy" id="85681"/>
    <lineage>
        <taxon>Eukaryota</taxon>
        <taxon>Viridiplantae</taxon>
        <taxon>Streptophyta</taxon>
        <taxon>Embryophyta</taxon>
        <taxon>Tracheophyta</taxon>
        <taxon>Spermatophyta</taxon>
        <taxon>Magnoliopsida</taxon>
        <taxon>eudicotyledons</taxon>
        <taxon>Gunneridae</taxon>
        <taxon>Pentapetalae</taxon>
        <taxon>rosids</taxon>
        <taxon>malvids</taxon>
        <taxon>Sapindales</taxon>
        <taxon>Rutaceae</taxon>
        <taxon>Aurantioideae</taxon>
        <taxon>Citrus</taxon>
    </lineage>
</organism>
<dbReference type="InterPro" id="IPR042197">
    <property type="entry name" value="Apaf_helical"/>
</dbReference>
<feature type="domain" description="TIR" evidence="8">
    <location>
        <begin position="17"/>
        <end position="151"/>
    </location>
</feature>
<sequence>MAAYSSSPSSPSSPRNHKYDVFQSFRGEDNRDNFTGHLYSALSQKGIETFIDDQLNRGDEISQSLVDAIEASAISLIIFSEAYASSRWCLDELVKILTRELEEMFKENSEKLQTWRNALKEAAGLSGFHSQNIRSESELVKEVVNQILKRLAEVSPCSNKNQLVGVESRVEEIESLLGAESKDVYALGIWGIGGIDRTTIARAIFNKISSNFEGSCFLQNVREESQRPGGLGFLQQKLLSKLLQDGIVIPDIALSFRQLSRRKVLIVLDDVTCFRQIKSLIGMLRNCCVKEKYEMKELGDDHALELFSRHAFKQNNPHIGFEELSSRVTQYAQGVPLAIEILGCFLFEKEKQFWESAINKLKRIPNMEIQKVLKISFDGLDDEEKNILLDIACFFKWKNKDLVIKFLNACGFTAQIGISSLVDKSLICMHGNNITMHDLLQEMGREIVRQESTNDPAKRSRLWHHEDIIKVLTSNTGTEAIEGICLDMSKVYFHWHGYPLKSLPSNIHPEKLVLLEMPHIQQLWDGVLVCCSKLRRLPDISSAANIEEMLLNGTAIEELPSSIKCLYKLLHLDLEDCKSLKSLPSGLCKLKSLKYLTLNGCSNLQRLPDELGNLEALWSSHAIRTAIREVLSSFFRLNNIDLLSFQRSRGHKQMGLSLPIMLSLDGLHTLTYLNLTDCGITRIPESIIQLCKLGRLYLRYCERLQSLPKLPCKLHELDAHHCTALESLSGLFSSYEACTQYFDLSYNYKLDRNEIRGILEEALQEIQLLATARWKEIYYSQKYALLVRVFFPGDEIPMWFSFQSMKSSITLKMPPGWFGNKKVLGFAFSAIVAFGEHNVREKRWFELFCEFKVRPKDSHAIQRFMGMVDYVESDHLLLGYYFFDDQDLNGFWKYNCILEAVQFYFKEDFIALNVWSVAR</sequence>
<dbReference type="InterPro" id="IPR044974">
    <property type="entry name" value="Disease_R_plants"/>
</dbReference>
<evidence type="ECO:0000256" key="2">
    <source>
        <dbReference type="ARBA" id="ARBA00022614"/>
    </source>
</evidence>
<dbReference type="InterPro" id="IPR045344">
    <property type="entry name" value="C-JID"/>
</dbReference>
<keyword evidence="6" id="KW-0520">NAD</keyword>
<dbReference type="Pfam" id="PF23286">
    <property type="entry name" value="LRR_13"/>
    <property type="match status" value="1"/>
</dbReference>
<dbReference type="InParanoid" id="V4VPW0"/>
<dbReference type="GO" id="GO:0007165">
    <property type="term" value="P:signal transduction"/>
    <property type="evidence" value="ECO:0007669"/>
    <property type="project" value="InterPro"/>
</dbReference>
<evidence type="ECO:0000313" key="9">
    <source>
        <dbReference type="EMBL" id="ESR55004.1"/>
    </source>
</evidence>
<reference evidence="9 10" key="1">
    <citation type="submission" date="2013-10" db="EMBL/GenBank/DDBJ databases">
        <authorList>
            <consortium name="International Citrus Genome Consortium"/>
            <person name="Jenkins J."/>
            <person name="Schmutz J."/>
            <person name="Prochnik S."/>
            <person name="Rokhsar D."/>
            <person name="Gmitter F."/>
            <person name="Ollitrault P."/>
            <person name="Machado M."/>
            <person name="Talon M."/>
            <person name="Wincker P."/>
            <person name="Jaillon O."/>
            <person name="Morgante M."/>
        </authorList>
    </citation>
    <scope>NUCLEOTIDE SEQUENCE</scope>
    <source>
        <strain evidence="10">cv. Clemenules</strain>
    </source>
</reference>
<dbReference type="Pfam" id="PF20160">
    <property type="entry name" value="C-JID"/>
    <property type="match status" value="1"/>
</dbReference>
<name>V4VPW0_CITCL</name>
<protein>
    <recommendedName>
        <fullName evidence="1">ADP-ribosyl cyclase/cyclic ADP-ribose hydrolase</fullName>
        <ecNumber evidence="1">3.2.2.6</ecNumber>
    </recommendedName>
</protein>
<evidence type="ECO:0000256" key="5">
    <source>
        <dbReference type="ARBA" id="ARBA00022821"/>
    </source>
</evidence>
<evidence type="ECO:0000256" key="6">
    <source>
        <dbReference type="ARBA" id="ARBA00023027"/>
    </source>
</evidence>
<dbReference type="PRINTS" id="PR00364">
    <property type="entry name" value="DISEASERSIST"/>
</dbReference>
<dbReference type="Proteomes" id="UP000030687">
    <property type="component" value="Unassembled WGS sequence"/>
</dbReference>
<dbReference type="Gramene" id="ESR55004">
    <property type="protein sequence ID" value="ESR55004"/>
    <property type="gene ID" value="CICLE_v10023258mg"/>
</dbReference>
<accession>V4VPW0</accession>
<dbReference type="InterPro" id="IPR027417">
    <property type="entry name" value="P-loop_NTPase"/>
</dbReference>
<dbReference type="OMA" id="WSSHAIR"/>
<dbReference type="GO" id="GO:0061809">
    <property type="term" value="F:NAD+ nucleosidase activity, cyclic ADP-ribose generating"/>
    <property type="evidence" value="ECO:0007669"/>
    <property type="project" value="UniProtKB-EC"/>
</dbReference>
<dbReference type="GO" id="GO:0006952">
    <property type="term" value="P:defense response"/>
    <property type="evidence" value="ECO:0007669"/>
    <property type="project" value="InterPro"/>
</dbReference>
<dbReference type="SUPFAM" id="SSF52058">
    <property type="entry name" value="L domain-like"/>
    <property type="match status" value="1"/>
</dbReference>
<evidence type="ECO:0000256" key="4">
    <source>
        <dbReference type="ARBA" id="ARBA00022801"/>
    </source>
</evidence>
<dbReference type="InterPro" id="IPR035897">
    <property type="entry name" value="Toll_tir_struct_dom_sf"/>
</dbReference>
<dbReference type="AlphaFoldDB" id="V4VPW0"/>
<dbReference type="SMART" id="SM00255">
    <property type="entry name" value="TIR"/>
    <property type="match status" value="1"/>
</dbReference>
<dbReference type="Gene3D" id="1.10.8.430">
    <property type="entry name" value="Helical domain of apoptotic protease-activating factors"/>
    <property type="match status" value="1"/>
</dbReference>
<dbReference type="SUPFAM" id="SSF52540">
    <property type="entry name" value="P-loop containing nucleoside triphosphate hydrolases"/>
    <property type="match status" value="1"/>
</dbReference>
<evidence type="ECO:0000256" key="3">
    <source>
        <dbReference type="ARBA" id="ARBA00022737"/>
    </source>
</evidence>
<dbReference type="EC" id="3.2.2.6" evidence="1"/>
<dbReference type="InterPro" id="IPR032675">
    <property type="entry name" value="LRR_dom_sf"/>
</dbReference>
<dbReference type="Pfam" id="PF01582">
    <property type="entry name" value="TIR"/>
    <property type="match status" value="2"/>
</dbReference>
<keyword evidence="10" id="KW-1185">Reference proteome</keyword>
<dbReference type="InterPro" id="IPR058192">
    <property type="entry name" value="WHD_ROQ1-like"/>
</dbReference>
<evidence type="ECO:0000259" key="8">
    <source>
        <dbReference type="PROSITE" id="PS50104"/>
    </source>
</evidence>
<dbReference type="InterPro" id="IPR058546">
    <property type="entry name" value="RPS4B/Roq1-like_LRR"/>
</dbReference>
<dbReference type="PROSITE" id="PS50104">
    <property type="entry name" value="TIR"/>
    <property type="match status" value="1"/>
</dbReference>
<keyword evidence="4" id="KW-0378">Hydrolase</keyword>
<gene>
    <name evidence="9" type="ORF">CICLE_v10023258mg</name>
</gene>
<keyword evidence="2" id="KW-0433">Leucine-rich repeat</keyword>
<evidence type="ECO:0000256" key="1">
    <source>
        <dbReference type="ARBA" id="ARBA00011982"/>
    </source>
</evidence>
<dbReference type="PANTHER" id="PTHR11017">
    <property type="entry name" value="LEUCINE-RICH REPEAT-CONTAINING PROTEIN"/>
    <property type="match status" value="1"/>
</dbReference>
<dbReference type="InterPro" id="IPR000157">
    <property type="entry name" value="TIR_dom"/>
</dbReference>
<dbReference type="InterPro" id="IPR002182">
    <property type="entry name" value="NB-ARC"/>
</dbReference>
<dbReference type="GO" id="GO:0043531">
    <property type="term" value="F:ADP binding"/>
    <property type="evidence" value="ECO:0007669"/>
    <property type="project" value="InterPro"/>
</dbReference>
<dbReference type="SUPFAM" id="SSF52200">
    <property type="entry name" value="Toll/Interleukin receptor TIR domain"/>
    <property type="match status" value="1"/>
</dbReference>
<dbReference type="KEGG" id="cic:CICLE_v10023258mg"/>
<dbReference type="EMBL" id="KI536661">
    <property type="protein sequence ID" value="ESR55004.1"/>
    <property type="molecule type" value="Genomic_DNA"/>
</dbReference>
<keyword evidence="3" id="KW-0677">Repeat</keyword>
<dbReference type="Gene3D" id="3.40.50.10140">
    <property type="entry name" value="Toll/interleukin-1 receptor homology (TIR) domain"/>
    <property type="match status" value="2"/>
</dbReference>
<dbReference type="Pfam" id="PF00931">
    <property type="entry name" value="NB-ARC"/>
    <property type="match status" value="1"/>
</dbReference>
<evidence type="ECO:0000256" key="7">
    <source>
        <dbReference type="ARBA" id="ARBA00047304"/>
    </source>
</evidence>